<keyword evidence="2 5" id="KW-0863">Zinc-finger</keyword>
<dbReference type="Gene3D" id="3.30.1370.210">
    <property type="match status" value="1"/>
</dbReference>
<dbReference type="SUPFAM" id="SSF90229">
    <property type="entry name" value="CCCH zinc finger"/>
    <property type="match status" value="1"/>
</dbReference>
<evidence type="ECO:0000256" key="3">
    <source>
        <dbReference type="ARBA" id="ARBA00022833"/>
    </source>
</evidence>
<reference evidence="7 8" key="1">
    <citation type="submission" date="2024-01" db="EMBL/GenBank/DDBJ databases">
        <title>Genome assemblies of Stephania.</title>
        <authorList>
            <person name="Yang L."/>
        </authorList>
    </citation>
    <scope>NUCLEOTIDE SEQUENCE [LARGE SCALE GENOMIC DNA]</scope>
    <source>
        <strain evidence="7">QJT</strain>
        <tissue evidence="7">Leaf</tissue>
    </source>
</reference>
<dbReference type="InterPro" id="IPR000571">
    <property type="entry name" value="Znf_CCCH"/>
</dbReference>
<dbReference type="PROSITE" id="PS50103">
    <property type="entry name" value="ZF_C3H1"/>
    <property type="match status" value="1"/>
</dbReference>
<protein>
    <recommendedName>
        <fullName evidence="6">C3H1-type domain-containing protein</fullName>
    </recommendedName>
</protein>
<keyword evidence="8" id="KW-1185">Reference proteome</keyword>
<dbReference type="GO" id="GO:0008270">
    <property type="term" value="F:zinc ion binding"/>
    <property type="evidence" value="ECO:0007669"/>
    <property type="project" value="UniProtKB-KW"/>
</dbReference>
<dbReference type="AlphaFoldDB" id="A0AAP0PSC2"/>
<dbReference type="SMART" id="SM00356">
    <property type="entry name" value="ZnF_C3H1"/>
    <property type="match status" value="2"/>
</dbReference>
<keyword evidence="4" id="KW-0238">DNA-binding</keyword>
<evidence type="ECO:0000256" key="4">
    <source>
        <dbReference type="ARBA" id="ARBA00023125"/>
    </source>
</evidence>
<dbReference type="EMBL" id="JBBNAE010000001">
    <property type="protein sequence ID" value="KAK9152829.1"/>
    <property type="molecule type" value="Genomic_DNA"/>
</dbReference>
<dbReference type="InterPro" id="IPR057444">
    <property type="entry name" value="Znf-CCCH_AtC3H23-like"/>
</dbReference>
<evidence type="ECO:0000313" key="8">
    <source>
        <dbReference type="Proteomes" id="UP001417504"/>
    </source>
</evidence>
<evidence type="ECO:0000259" key="6">
    <source>
        <dbReference type="PROSITE" id="PS50103"/>
    </source>
</evidence>
<keyword evidence="1 5" id="KW-0479">Metal-binding</keyword>
<dbReference type="InterPro" id="IPR036855">
    <property type="entry name" value="Znf_CCCH_sf"/>
</dbReference>
<proteinExistence type="predicted"/>
<evidence type="ECO:0000256" key="2">
    <source>
        <dbReference type="ARBA" id="ARBA00022771"/>
    </source>
</evidence>
<name>A0AAP0PSC2_9MAGN</name>
<dbReference type="PANTHER" id="PTHR14493">
    <property type="entry name" value="UNKEMPT FAMILY MEMBER"/>
    <property type="match status" value="1"/>
</dbReference>
<sequence length="366" mass="41050">MAYLYTAIRVLRVVVEEAKRGVKTDGVVVKEDQCLLELLSKSENAEVEESNKRVIGVVIQFLEFRVHDHHEEVLLDGEDVEDPFSSDEFRMYEFKVRRCMRSRSHDWTDCPFAHPGEKARRRDPRKFHYSGNACADFRRTGSCPRGEGCEFAHGVFECWLHPARYRTHACKDGKGCKRKVCFFAHSPRELRVLAPNTTTTSDQLSPTTLQSRQHKCMYCNNNNAISSSPTSTLMGVHTFSHLSPPLSPTMVSPPQSPTSSFDGVGYNSLMKRSSISSKCGVMEPELMVMSYKSALLELARSLKAMKIEEELNMATQFVMSPCTTSAPKKASSNCFSLFSGDQDGLMMSNNNGGGGPDLEWVNELVM</sequence>
<evidence type="ECO:0000256" key="1">
    <source>
        <dbReference type="ARBA" id="ARBA00022723"/>
    </source>
</evidence>
<dbReference type="InterPro" id="IPR045234">
    <property type="entry name" value="Unkempt-like"/>
</dbReference>
<accession>A0AAP0PSC2</accession>
<dbReference type="PANTHER" id="PTHR14493:SF90">
    <property type="entry name" value="ZINC FINGER CCCH DOMAIN-CONTAINING PROTEIN 2"/>
    <property type="match status" value="1"/>
</dbReference>
<evidence type="ECO:0000313" key="7">
    <source>
        <dbReference type="EMBL" id="KAK9152829.1"/>
    </source>
</evidence>
<feature type="domain" description="C3H1-type" evidence="6">
    <location>
        <begin position="129"/>
        <end position="156"/>
    </location>
</feature>
<dbReference type="Pfam" id="PF00642">
    <property type="entry name" value="zf-CCCH"/>
    <property type="match status" value="1"/>
</dbReference>
<dbReference type="GO" id="GO:0003677">
    <property type="term" value="F:DNA binding"/>
    <property type="evidence" value="ECO:0007669"/>
    <property type="project" value="UniProtKB-KW"/>
</dbReference>
<comment type="caution">
    <text evidence="7">The sequence shown here is derived from an EMBL/GenBank/DDBJ whole genome shotgun (WGS) entry which is preliminary data.</text>
</comment>
<keyword evidence="3 5" id="KW-0862">Zinc</keyword>
<feature type="zinc finger region" description="C3H1-type" evidence="5">
    <location>
        <begin position="129"/>
        <end position="156"/>
    </location>
</feature>
<evidence type="ECO:0000256" key="5">
    <source>
        <dbReference type="PROSITE-ProRule" id="PRU00723"/>
    </source>
</evidence>
<dbReference type="Pfam" id="PF25512">
    <property type="entry name" value="zf-CCCH_AtC3H23"/>
    <property type="match status" value="1"/>
</dbReference>
<gene>
    <name evidence="7" type="ORF">Sjap_000309</name>
</gene>
<organism evidence="7 8">
    <name type="scientific">Stephania japonica</name>
    <dbReference type="NCBI Taxonomy" id="461633"/>
    <lineage>
        <taxon>Eukaryota</taxon>
        <taxon>Viridiplantae</taxon>
        <taxon>Streptophyta</taxon>
        <taxon>Embryophyta</taxon>
        <taxon>Tracheophyta</taxon>
        <taxon>Spermatophyta</taxon>
        <taxon>Magnoliopsida</taxon>
        <taxon>Ranunculales</taxon>
        <taxon>Menispermaceae</taxon>
        <taxon>Menispermoideae</taxon>
        <taxon>Cissampelideae</taxon>
        <taxon>Stephania</taxon>
    </lineage>
</organism>
<dbReference type="Proteomes" id="UP001417504">
    <property type="component" value="Unassembled WGS sequence"/>
</dbReference>